<dbReference type="GO" id="GO:0005886">
    <property type="term" value="C:plasma membrane"/>
    <property type="evidence" value="ECO:0007669"/>
    <property type="project" value="UniProtKB-SubCell"/>
</dbReference>
<protein>
    <submittedName>
        <fullName evidence="9">MFS transporter</fullName>
    </submittedName>
</protein>
<feature type="transmembrane region" description="Helical" evidence="7">
    <location>
        <begin position="12"/>
        <end position="34"/>
    </location>
</feature>
<dbReference type="InterPro" id="IPR036259">
    <property type="entry name" value="MFS_trans_sf"/>
</dbReference>
<evidence type="ECO:0000256" key="7">
    <source>
        <dbReference type="SAM" id="Phobius"/>
    </source>
</evidence>
<dbReference type="PROSITE" id="PS50850">
    <property type="entry name" value="MFS"/>
    <property type="match status" value="1"/>
</dbReference>
<dbReference type="PANTHER" id="PTHR42718">
    <property type="entry name" value="MAJOR FACILITATOR SUPERFAMILY MULTIDRUG TRANSPORTER MFSC"/>
    <property type="match status" value="1"/>
</dbReference>
<feature type="transmembrane region" description="Helical" evidence="7">
    <location>
        <begin position="267"/>
        <end position="292"/>
    </location>
</feature>
<evidence type="ECO:0000313" key="10">
    <source>
        <dbReference type="Proteomes" id="UP000713479"/>
    </source>
</evidence>
<feature type="domain" description="Major facilitator superfamily (MFS) profile" evidence="8">
    <location>
        <begin position="12"/>
        <end position="500"/>
    </location>
</feature>
<reference evidence="9" key="1">
    <citation type="submission" date="2019-04" db="EMBL/GenBank/DDBJ databases">
        <title>Evolution of Biomass-Degrading Anaerobic Consortia Revealed by Metagenomics.</title>
        <authorList>
            <person name="Peng X."/>
        </authorList>
    </citation>
    <scope>NUCLEOTIDE SEQUENCE</scope>
    <source>
        <strain evidence="9">SIG13</strain>
    </source>
</reference>
<comment type="subcellular location">
    <subcellularLocation>
        <location evidence="1">Cell membrane</location>
        <topology evidence="1">Multi-pass membrane protein</topology>
    </subcellularLocation>
</comment>
<dbReference type="InterPro" id="IPR020846">
    <property type="entry name" value="MFS_dom"/>
</dbReference>
<feature type="transmembrane region" description="Helical" evidence="7">
    <location>
        <begin position="476"/>
        <end position="495"/>
    </location>
</feature>
<feature type="transmembrane region" description="Helical" evidence="7">
    <location>
        <begin position="408"/>
        <end position="430"/>
    </location>
</feature>
<evidence type="ECO:0000259" key="8">
    <source>
        <dbReference type="PROSITE" id="PS50850"/>
    </source>
</evidence>
<keyword evidence="4 7" id="KW-0812">Transmembrane</keyword>
<dbReference type="Gene3D" id="1.20.1720.10">
    <property type="entry name" value="Multidrug resistance protein D"/>
    <property type="match status" value="1"/>
</dbReference>
<evidence type="ECO:0000256" key="5">
    <source>
        <dbReference type="ARBA" id="ARBA00022989"/>
    </source>
</evidence>
<proteinExistence type="predicted"/>
<feature type="transmembrane region" description="Helical" evidence="7">
    <location>
        <begin position="167"/>
        <end position="186"/>
    </location>
</feature>
<keyword evidence="5 7" id="KW-1133">Transmembrane helix</keyword>
<feature type="transmembrane region" description="Helical" evidence="7">
    <location>
        <begin position="224"/>
        <end position="246"/>
    </location>
</feature>
<sequence>MNETVNEQSWIPLIVVAFASFIIALDATFMNVSISQLIADLNTDVSMIQMTMSFYTLITATFMLLSAKLQDIIGKKKLFLIGTALYGLGTFIAAISSSATMLFIGWSVIEGIAGALMMPAIVSIISGTYSGERRTVALAIAGIMGAIAAAIGPLFGGVMTTFLSWRYGFGCELIIVFIILLMQNKLPTFEPTESKSDLDIVGAIISFIGLVLLVLGILSLSEDIPTSIVIIILGLIALTAFALFEIKRKRNGKVPLLDMDLFKDRNLRTGTAILLLSYLAMGGALFAVSLYLQAVLMLNAFDTGLTTLPLTLGLLIFAVVAPSLTGKLNHKTIMSIGCIISIIGCLILSYQFRLDTTTLDLTPGLFVLGSGLGLLMALCTDISLSNIPQESQNNASGINTTGQTLGESLGTAVIGIILILGIIGGISHAVDVYAPEYSGNETFQEEVYDHFQKVGDIHEEDSTFVNIVDIIIQDTMAFVMQVTAILMGIVFILTLRLQDFKPSRHEEADLNT</sequence>
<dbReference type="Pfam" id="PF07690">
    <property type="entry name" value="MFS_1"/>
    <property type="match status" value="1"/>
</dbReference>
<feature type="transmembrane region" description="Helical" evidence="7">
    <location>
        <begin position="136"/>
        <end position="155"/>
    </location>
</feature>
<dbReference type="CDD" id="cd17321">
    <property type="entry name" value="MFS_MMR_MDR_like"/>
    <property type="match status" value="1"/>
</dbReference>
<evidence type="ECO:0000256" key="6">
    <source>
        <dbReference type="ARBA" id="ARBA00023136"/>
    </source>
</evidence>
<feature type="transmembrane region" description="Helical" evidence="7">
    <location>
        <begin position="364"/>
        <end position="387"/>
    </location>
</feature>
<gene>
    <name evidence="9" type="ORF">E7Z74_09720</name>
</gene>
<feature type="transmembrane region" description="Helical" evidence="7">
    <location>
        <begin position="198"/>
        <end position="218"/>
    </location>
</feature>
<dbReference type="Gene3D" id="1.20.1250.20">
    <property type="entry name" value="MFS general substrate transporter like domains"/>
    <property type="match status" value="1"/>
</dbReference>
<keyword evidence="3" id="KW-1003">Cell membrane</keyword>
<evidence type="ECO:0000313" key="9">
    <source>
        <dbReference type="EMBL" id="MBE6511514.1"/>
    </source>
</evidence>
<dbReference type="Proteomes" id="UP000713479">
    <property type="component" value="Unassembled WGS sequence"/>
</dbReference>
<evidence type="ECO:0000256" key="4">
    <source>
        <dbReference type="ARBA" id="ARBA00022692"/>
    </source>
</evidence>
<dbReference type="AlphaFoldDB" id="A0A8T3VJ07"/>
<name>A0A8T3VJ07_9EURY</name>
<accession>A0A8T3VJ07</accession>
<dbReference type="GO" id="GO:0022857">
    <property type="term" value="F:transmembrane transporter activity"/>
    <property type="evidence" value="ECO:0007669"/>
    <property type="project" value="InterPro"/>
</dbReference>
<keyword evidence="6 7" id="KW-0472">Membrane</keyword>
<feature type="transmembrane region" description="Helical" evidence="7">
    <location>
        <begin position="333"/>
        <end position="352"/>
    </location>
</feature>
<keyword evidence="2" id="KW-0813">Transport</keyword>
<feature type="transmembrane region" description="Helical" evidence="7">
    <location>
        <begin position="46"/>
        <end position="66"/>
    </location>
</feature>
<feature type="transmembrane region" description="Helical" evidence="7">
    <location>
        <begin position="78"/>
        <end position="97"/>
    </location>
</feature>
<dbReference type="EMBL" id="SUTF01000019">
    <property type="protein sequence ID" value="MBE6511514.1"/>
    <property type="molecule type" value="Genomic_DNA"/>
</dbReference>
<evidence type="ECO:0000256" key="3">
    <source>
        <dbReference type="ARBA" id="ARBA00022475"/>
    </source>
</evidence>
<dbReference type="SUPFAM" id="SSF103473">
    <property type="entry name" value="MFS general substrate transporter"/>
    <property type="match status" value="1"/>
</dbReference>
<dbReference type="PRINTS" id="PR01036">
    <property type="entry name" value="TCRTETB"/>
</dbReference>
<dbReference type="InterPro" id="IPR011701">
    <property type="entry name" value="MFS"/>
</dbReference>
<feature type="transmembrane region" description="Helical" evidence="7">
    <location>
        <begin position="103"/>
        <end position="124"/>
    </location>
</feature>
<dbReference type="PANTHER" id="PTHR42718:SF46">
    <property type="entry name" value="BLR6921 PROTEIN"/>
    <property type="match status" value="1"/>
</dbReference>
<organism evidence="9 10">
    <name type="scientific">Methanobrevibacter millerae</name>
    <dbReference type="NCBI Taxonomy" id="230361"/>
    <lineage>
        <taxon>Archaea</taxon>
        <taxon>Methanobacteriati</taxon>
        <taxon>Methanobacteriota</taxon>
        <taxon>Methanomada group</taxon>
        <taxon>Methanobacteria</taxon>
        <taxon>Methanobacteriales</taxon>
        <taxon>Methanobacteriaceae</taxon>
        <taxon>Methanobrevibacter</taxon>
    </lineage>
</organism>
<evidence type="ECO:0000256" key="2">
    <source>
        <dbReference type="ARBA" id="ARBA00022448"/>
    </source>
</evidence>
<comment type="caution">
    <text evidence="9">The sequence shown here is derived from an EMBL/GenBank/DDBJ whole genome shotgun (WGS) entry which is preliminary data.</text>
</comment>
<evidence type="ECO:0000256" key="1">
    <source>
        <dbReference type="ARBA" id="ARBA00004651"/>
    </source>
</evidence>
<feature type="transmembrane region" description="Helical" evidence="7">
    <location>
        <begin position="304"/>
        <end position="321"/>
    </location>
</feature>